<evidence type="ECO:0000313" key="4">
    <source>
        <dbReference type="Proteomes" id="UP000184089"/>
    </source>
</evidence>
<comment type="caution">
    <text evidence="3">The sequence shown here is derived from an EMBL/GenBank/DDBJ whole genome shotgun (WGS) entry which is preliminary data.</text>
</comment>
<organism evidence="3 4">
    <name type="scientific">Bittarella massiliensis</name>
    <name type="common">ex Durand et al. 2017</name>
    <dbReference type="NCBI Taxonomy" id="1720313"/>
    <lineage>
        <taxon>Bacteria</taxon>
        <taxon>Bacillati</taxon>
        <taxon>Bacillota</taxon>
        <taxon>Clostridia</taxon>
        <taxon>Eubacteriales</taxon>
        <taxon>Oscillospiraceae</taxon>
        <taxon>Bittarella (ex Durand et al. 2017)</taxon>
    </lineage>
</organism>
<dbReference type="EMBL" id="WWVX01000012">
    <property type="protein sequence ID" value="MZL70895.1"/>
    <property type="molecule type" value="Genomic_DNA"/>
</dbReference>
<dbReference type="SUPFAM" id="SSF52949">
    <property type="entry name" value="Macro domain-like"/>
    <property type="match status" value="1"/>
</dbReference>
<reference evidence="2 5" key="3">
    <citation type="journal article" date="2019" name="Nat. Med.">
        <title>A library of human gut bacterial isolates paired with longitudinal multiomics data enables mechanistic microbiome research.</title>
        <authorList>
            <person name="Poyet M."/>
            <person name="Groussin M."/>
            <person name="Gibbons S.M."/>
            <person name="Avila-Pacheco J."/>
            <person name="Jiang X."/>
            <person name="Kearney S.M."/>
            <person name="Perrotta A.R."/>
            <person name="Berdy B."/>
            <person name="Zhao S."/>
            <person name="Lieberman T.D."/>
            <person name="Swanson P.K."/>
            <person name="Smith M."/>
            <person name="Roesemann S."/>
            <person name="Alexander J.E."/>
            <person name="Rich S.A."/>
            <person name="Livny J."/>
            <person name="Vlamakis H."/>
            <person name="Clish C."/>
            <person name="Bullock K."/>
            <person name="Deik A."/>
            <person name="Scott J."/>
            <person name="Pierce K.A."/>
            <person name="Xavier R.J."/>
            <person name="Alm E.J."/>
        </authorList>
    </citation>
    <scope>NUCLEOTIDE SEQUENCE [LARGE SCALE GENOMIC DNA]</scope>
    <source>
        <strain evidence="2 5">BIOML-A2</strain>
    </source>
</reference>
<dbReference type="PROSITE" id="PS51154">
    <property type="entry name" value="MACRO"/>
    <property type="match status" value="1"/>
</dbReference>
<dbReference type="Proteomes" id="UP000184089">
    <property type="component" value="Unassembled WGS sequence"/>
</dbReference>
<dbReference type="CDD" id="cd02908">
    <property type="entry name" value="Macro_OAADPr_deacetylase"/>
    <property type="match status" value="1"/>
</dbReference>
<keyword evidence="5" id="KW-1185">Reference proteome</keyword>
<name>A0AAQ1MAP9_9FIRM</name>
<keyword evidence="2" id="KW-0378">Hydrolase</keyword>
<proteinExistence type="predicted"/>
<dbReference type="NCBIfam" id="NF003163">
    <property type="entry name" value="PRK04143.1"/>
    <property type="match status" value="1"/>
</dbReference>
<evidence type="ECO:0000313" key="2">
    <source>
        <dbReference type="EMBL" id="MZL70895.1"/>
    </source>
</evidence>
<dbReference type="SMART" id="SM00506">
    <property type="entry name" value="A1pp"/>
    <property type="match status" value="1"/>
</dbReference>
<dbReference type="AlphaFoldDB" id="A0AAQ1MAP9"/>
<dbReference type="PANTHER" id="PTHR11106:SF27">
    <property type="entry name" value="MACRO DOMAIN-CONTAINING PROTEIN"/>
    <property type="match status" value="1"/>
</dbReference>
<dbReference type="InterPro" id="IPR002589">
    <property type="entry name" value="Macro_dom"/>
</dbReference>
<dbReference type="EMBL" id="FQVY01000001">
    <property type="protein sequence ID" value="SHF60842.1"/>
    <property type="molecule type" value="Genomic_DNA"/>
</dbReference>
<protein>
    <submittedName>
        <fullName evidence="3">O-acetyl-ADP-ribose deacetylase (Regulator of RNase III), contains Macro domain</fullName>
    </submittedName>
    <submittedName>
        <fullName evidence="2">Protein-ADP-ribose hydrolase</fullName>
    </submittedName>
</protein>
<accession>A0AAQ1MAP9</accession>
<gene>
    <name evidence="2" type="ORF">GT747_14230</name>
    <name evidence="3" type="ORF">SAMN05444424_0046</name>
</gene>
<dbReference type="GO" id="GO:0016787">
    <property type="term" value="F:hydrolase activity"/>
    <property type="evidence" value="ECO:0007669"/>
    <property type="project" value="UniProtKB-KW"/>
</dbReference>
<dbReference type="RefSeq" id="WP_021659773.1">
    <property type="nucleotide sequence ID" value="NZ_FQVY01000001.1"/>
</dbReference>
<dbReference type="Proteomes" id="UP000474718">
    <property type="component" value="Unassembled WGS sequence"/>
</dbReference>
<evidence type="ECO:0000313" key="3">
    <source>
        <dbReference type="EMBL" id="SHF60842.1"/>
    </source>
</evidence>
<dbReference type="Pfam" id="PF01661">
    <property type="entry name" value="Macro"/>
    <property type="match status" value="1"/>
</dbReference>
<evidence type="ECO:0000313" key="5">
    <source>
        <dbReference type="Proteomes" id="UP000474718"/>
    </source>
</evidence>
<dbReference type="Gene3D" id="3.40.220.10">
    <property type="entry name" value="Leucine Aminopeptidase, subunit E, domain 1"/>
    <property type="match status" value="1"/>
</dbReference>
<sequence>MDQDERRVYLLQALLAERQEEGGTIPSSPGEQWRLLRSLFNIRQPKPVSEAFLQVQDAYLQEETARKGIVDWADLAPVEGGIALWRGDITALRIDGIVNAANSQLLGCFCPCHGCIDNAIHTYAGVQLRLACAELMARQGEEEPVGRAKITPGFNLPCRYVLHTVGPYVAGPLTEGHRRQLADCYRACLALAEERGLRSLAFCCISTGEFHFPAEAAAEIAVKTVRAHRALSKRPLEVVFNVFTERDLALYRLLLGRG</sequence>
<dbReference type="PANTHER" id="PTHR11106">
    <property type="entry name" value="GANGLIOSIDE INDUCED DIFFERENTIATION ASSOCIATED PROTEIN 2-RELATED"/>
    <property type="match status" value="1"/>
</dbReference>
<reference evidence="3" key="2">
    <citation type="submission" date="2016-11" db="EMBL/GenBank/DDBJ databases">
        <authorList>
            <person name="Varghese N."/>
            <person name="Submissions S."/>
        </authorList>
    </citation>
    <scope>NUCLEOTIDE SEQUENCE</scope>
    <source>
        <strain evidence="3">DSM 4029</strain>
    </source>
</reference>
<feature type="domain" description="Macro" evidence="1">
    <location>
        <begin position="69"/>
        <end position="258"/>
    </location>
</feature>
<reference evidence="4" key="1">
    <citation type="submission" date="2016-11" db="EMBL/GenBank/DDBJ databases">
        <authorList>
            <person name="Jaros S."/>
            <person name="Januszkiewicz K."/>
            <person name="Wedrychowicz H."/>
        </authorList>
    </citation>
    <scope>NUCLEOTIDE SEQUENCE [LARGE SCALE GENOMIC DNA]</scope>
    <source>
        <strain evidence="4">DSM 4029</strain>
    </source>
</reference>
<evidence type="ECO:0000259" key="1">
    <source>
        <dbReference type="PROSITE" id="PS51154"/>
    </source>
</evidence>
<dbReference type="InterPro" id="IPR043472">
    <property type="entry name" value="Macro_dom-like"/>
</dbReference>